<gene>
    <name evidence="3" type="ORF">MFMK1_000404</name>
</gene>
<dbReference type="SUPFAM" id="SSF54211">
    <property type="entry name" value="Ribosomal protein S5 domain 2-like"/>
    <property type="match status" value="1"/>
</dbReference>
<dbReference type="SUPFAM" id="SSF54980">
    <property type="entry name" value="EF-G C-terminal domain-like"/>
    <property type="match status" value="1"/>
</dbReference>
<evidence type="ECO:0000313" key="4">
    <source>
        <dbReference type="Proteomes" id="UP001329915"/>
    </source>
</evidence>
<dbReference type="GO" id="GO:0005737">
    <property type="term" value="C:cytoplasm"/>
    <property type="evidence" value="ECO:0007669"/>
    <property type="project" value="TreeGrafter"/>
</dbReference>
<organism evidence="3 4">
    <name type="scientific">Metallumcola ferriviriculae</name>
    <dbReference type="NCBI Taxonomy" id="3039180"/>
    <lineage>
        <taxon>Bacteria</taxon>
        <taxon>Bacillati</taxon>
        <taxon>Bacillota</taxon>
        <taxon>Clostridia</taxon>
        <taxon>Neomoorellales</taxon>
        <taxon>Desulfitibacteraceae</taxon>
        <taxon>Metallumcola</taxon>
    </lineage>
</organism>
<evidence type="ECO:0000256" key="1">
    <source>
        <dbReference type="ARBA" id="ARBA00007665"/>
    </source>
</evidence>
<keyword evidence="4" id="KW-1185">Reference proteome</keyword>
<dbReference type="PROSITE" id="PS00910">
    <property type="entry name" value="UPF0029"/>
    <property type="match status" value="1"/>
</dbReference>
<dbReference type="PANTHER" id="PTHR16301">
    <property type="entry name" value="IMPACT-RELATED"/>
    <property type="match status" value="1"/>
</dbReference>
<dbReference type="InterPro" id="IPR023582">
    <property type="entry name" value="Impact"/>
</dbReference>
<protein>
    <submittedName>
        <fullName evidence="3">YigZ family protein</fullName>
    </submittedName>
</protein>
<dbReference type="PANTHER" id="PTHR16301:SF20">
    <property type="entry name" value="IMPACT FAMILY MEMBER YIGZ"/>
    <property type="match status" value="1"/>
</dbReference>
<name>A0AAU0UHW7_9FIRM</name>
<dbReference type="InterPro" id="IPR020568">
    <property type="entry name" value="Ribosomal_Su5_D2-typ_SF"/>
</dbReference>
<dbReference type="GO" id="GO:0006446">
    <property type="term" value="P:regulation of translational initiation"/>
    <property type="evidence" value="ECO:0007669"/>
    <property type="project" value="TreeGrafter"/>
</dbReference>
<sequence>MQGYLTIARGARVEIEIKKSRFIAHVKQVADAEEAAGFIDTIKLKHREAAHNVSAFVAGIDHKEQRCSDDGEPKGTAGLPVLEVLRRNNITNTVVVVTRYFGGIKLGAGGLIRAYGRAARQGIESAGMVRMEVFVKLVVEADYSLMGIIEREAADAGARRGKHLFREKVLLNFWVRNEKLEQTKKRLVEATNDALKLESKEEKYLSV</sequence>
<reference evidence="3 4" key="1">
    <citation type="submission" date="2023-04" db="EMBL/GenBank/DDBJ databases">
        <authorList>
            <person name="Hsu D."/>
        </authorList>
    </citation>
    <scope>NUCLEOTIDE SEQUENCE [LARGE SCALE GENOMIC DNA]</scope>
    <source>
        <strain evidence="3 4">MK1</strain>
    </source>
</reference>
<proteinExistence type="inferred from homology"/>
<dbReference type="NCBIfam" id="TIGR00257">
    <property type="entry name" value="IMPACT_YIGZ"/>
    <property type="match status" value="1"/>
</dbReference>
<dbReference type="InterPro" id="IPR001498">
    <property type="entry name" value="Impact_N"/>
</dbReference>
<dbReference type="Proteomes" id="UP001329915">
    <property type="component" value="Chromosome"/>
</dbReference>
<dbReference type="AlphaFoldDB" id="A0AAU0UHW7"/>
<dbReference type="InterPro" id="IPR015796">
    <property type="entry name" value="Impact_YigZ-like"/>
</dbReference>
<dbReference type="InterPro" id="IPR035647">
    <property type="entry name" value="EFG_III/V"/>
</dbReference>
<evidence type="ECO:0000259" key="2">
    <source>
        <dbReference type="Pfam" id="PF01205"/>
    </source>
</evidence>
<accession>A0AAU0UHW7</accession>
<dbReference type="RefSeq" id="WP_366923510.1">
    <property type="nucleotide sequence ID" value="NZ_CP121694.1"/>
</dbReference>
<dbReference type="Pfam" id="PF01205">
    <property type="entry name" value="Impact_N"/>
    <property type="match status" value="1"/>
</dbReference>
<feature type="domain" description="Impact N-terminal" evidence="2">
    <location>
        <begin position="18"/>
        <end position="122"/>
    </location>
</feature>
<dbReference type="KEGG" id="dbc:MFMK1_000404"/>
<evidence type="ECO:0000313" key="3">
    <source>
        <dbReference type="EMBL" id="WRO20621.1"/>
    </source>
</evidence>
<dbReference type="EMBL" id="CP121694">
    <property type="protein sequence ID" value="WRO20621.1"/>
    <property type="molecule type" value="Genomic_DNA"/>
</dbReference>
<comment type="similarity">
    <text evidence="1">Belongs to the IMPACT family.</text>
</comment>
<dbReference type="InterPro" id="IPR036956">
    <property type="entry name" value="Impact_N_sf"/>
</dbReference>
<dbReference type="InterPro" id="IPR020569">
    <property type="entry name" value="UPF0029_Impact_CS"/>
</dbReference>
<dbReference type="Gene3D" id="3.30.230.30">
    <property type="entry name" value="Impact, N-terminal domain"/>
    <property type="match status" value="1"/>
</dbReference>